<feature type="region of interest" description="Disordered" evidence="1">
    <location>
        <begin position="31"/>
        <end position="55"/>
    </location>
</feature>
<dbReference type="EMBL" id="CP127247">
    <property type="protein sequence ID" value="WIY23472.1"/>
    <property type="molecule type" value="Genomic_DNA"/>
</dbReference>
<evidence type="ECO:0000313" key="2">
    <source>
        <dbReference type="EMBL" id="WIY23472.1"/>
    </source>
</evidence>
<name>A0A9Y2KX48_9RHOB</name>
<gene>
    <name evidence="2" type="ORF">QPJ95_12460</name>
</gene>
<feature type="compositionally biased region" description="Low complexity" evidence="1">
    <location>
        <begin position="45"/>
        <end position="55"/>
    </location>
</feature>
<reference evidence="2 3" key="1">
    <citation type="submission" date="2023-06" db="EMBL/GenBank/DDBJ databases">
        <title>Parasedimentitalea psychrophila sp. nov., a psychrophilic bacterium isolated from deep-sea sediment.</title>
        <authorList>
            <person name="Li A."/>
        </authorList>
    </citation>
    <scope>NUCLEOTIDE SEQUENCE [LARGE SCALE GENOMIC DNA]</scope>
    <source>
        <strain evidence="2 3">QS115</strain>
    </source>
</reference>
<accession>A0A9Y2KX48</accession>
<organism evidence="2 3">
    <name type="scientific">Parasedimentitalea psychrophila</name>
    <dbReference type="NCBI Taxonomy" id="2997337"/>
    <lineage>
        <taxon>Bacteria</taxon>
        <taxon>Pseudomonadati</taxon>
        <taxon>Pseudomonadota</taxon>
        <taxon>Alphaproteobacteria</taxon>
        <taxon>Rhodobacterales</taxon>
        <taxon>Paracoccaceae</taxon>
        <taxon>Parasedimentitalea</taxon>
    </lineage>
</organism>
<evidence type="ECO:0000256" key="1">
    <source>
        <dbReference type="SAM" id="MobiDB-lite"/>
    </source>
</evidence>
<dbReference type="AlphaFoldDB" id="A0A9Y2KX48"/>
<proteinExistence type="predicted"/>
<dbReference type="Proteomes" id="UP001238334">
    <property type="component" value="Chromosome"/>
</dbReference>
<keyword evidence="3" id="KW-1185">Reference proteome</keyword>
<evidence type="ECO:0000313" key="3">
    <source>
        <dbReference type="Proteomes" id="UP001238334"/>
    </source>
</evidence>
<dbReference type="KEGG" id="ppso:QPJ95_12460"/>
<sequence>MTAKTRFLNSIIAAAQNHHVAMPWTRGPARQASIARRRNPRDTTADTTTAAVKSA</sequence>
<dbReference type="RefSeq" id="WP_270917923.1">
    <property type="nucleotide sequence ID" value="NZ_CP127247.1"/>
</dbReference>
<protein>
    <submittedName>
        <fullName evidence="2">Uncharacterized protein</fullName>
    </submittedName>
</protein>